<evidence type="ECO:0000256" key="1">
    <source>
        <dbReference type="ARBA" id="ARBA00022679"/>
    </source>
</evidence>
<dbReference type="STRING" id="626887.J057_10066"/>
<dbReference type="Pfam" id="PF00583">
    <property type="entry name" value="Acetyltransf_1"/>
    <property type="match status" value="1"/>
</dbReference>
<evidence type="ECO:0000313" key="5">
    <source>
        <dbReference type="Proteomes" id="UP000013165"/>
    </source>
</evidence>
<dbReference type="InterPro" id="IPR050832">
    <property type="entry name" value="Bact_Acetyltransf"/>
</dbReference>
<dbReference type="PATRIC" id="fig|626887.3.peg.2021"/>
<dbReference type="CDD" id="cd04301">
    <property type="entry name" value="NAT_SF"/>
    <property type="match status" value="1"/>
</dbReference>
<gene>
    <name evidence="4" type="ORF">J057_10066</name>
</gene>
<protein>
    <submittedName>
        <fullName evidence="4">GNAT family N-acetyltransferase</fullName>
    </submittedName>
</protein>
<dbReference type="InterPro" id="IPR016181">
    <property type="entry name" value="Acyl_CoA_acyltransferase"/>
</dbReference>
<proteinExistence type="predicted"/>
<dbReference type="HOGENOM" id="CLU_013985_34_4_6"/>
<evidence type="ECO:0000256" key="2">
    <source>
        <dbReference type="ARBA" id="ARBA00023315"/>
    </source>
</evidence>
<feature type="domain" description="N-acetyltransferase" evidence="3">
    <location>
        <begin position="1"/>
        <end position="147"/>
    </location>
</feature>
<evidence type="ECO:0000313" key="4">
    <source>
        <dbReference type="EMBL" id="ENO15690.1"/>
    </source>
</evidence>
<keyword evidence="1 4" id="KW-0808">Transferase</keyword>
<accession>N6VZI2</accession>
<reference evidence="4 5" key="1">
    <citation type="journal article" date="2013" name="Genome Announc.">
        <title>Genome Sequence of the Polycyclic Aromatic Hydrocarbon-Degrading Bacterium Strain Marinobacter nanhaiticus D15-8WT.</title>
        <authorList>
            <person name="Cui Z."/>
            <person name="Gao W."/>
            <person name="Li Q."/>
            <person name="Xu G."/>
            <person name="Zheng L."/>
        </authorList>
    </citation>
    <scope>NUCLEOTIDE SEQUENCE [LARGE SCALE GENOMIC DNA]</scope>
    <source>
        <strain evidence="4 5">D15-8W</strain>
    </source>
</reference>
<evidence type="ECO:0000259" key="3">
    <source>
        <dbReference type="PROSITE" id="PS51186"/>
    </source>
</evidence>
<keyword evidence="2" id="KW-0012">Acyltransferase</keyword>
<comment type="caution">
    <text evidence="4">The sequence shown here is derived from an EMBL/GenBank/DDBJ whole genome shotgun (WGS) entry which is preliminary data.</text>
</comment>
<dbReference type="PROSITE" id="PS51186">
    <property type="entry name" value="GNAT"/>
    <property type="match status" value="1"/>
</dbReference>
<dbReference type="InterPro" id="IPR000182">
    <property type="entry name" value="GNAT_dom"/>
</dbReference>
<dbReference type="eggNOG" id="COG3153">
    <property type="taxonomic scope" value="Bacteria"/>
</dbReference>
<dbReference type="OrthoDB" id="6456007at2"/>
<dbReference type="Gene3D" id="3.40.630.30">
    <property type="match status" value="1"/>
</dbReference>
<dbReference type="PANTHER" id="PTHR43877:SF1">
    <property type="entry name" value="ACETYLTRANSFERASE"/>
    <property type="match status" value="1"/>
</dbReference>
<name>N6VZI2_9GAMM</name>
<keyword evidence="5" id="KW-1185">Reference proteome</keyword>
<dbReference type="RefSeq" id="WP_004579986.1">
    <property type="nucleotide sequence ID" value="NZ_AP028878.1"/>
</dbReference>
<dbReference type="PANTHER" id="PTHR43877">
    <property type="entry name" value="AMINOALKYLPHOSPHONATE N-ACETYLTRANSFERASE-RELATED-RELATED"/>
    <property type="match status" value="1"/>
</dbReference>
<dbReference type="Proteomes" id="UP000013165">
    <property type="component" value="Unassembled WGS sequence"/>
</dbReference>
<dbReference type="SUPFAM" id="SSF55729">
    <property type="entry name" value="Acyl-CoA N-acyltransferases (Nat)"/>
    <property type="match status" value="1"/>
</dbReference>
<organism evidence="4 5">
    <name type="scientific">Marinobacter nanhaiticus D15-8W</name>
    <dbReference type="NCBI Taxonomy" id="626887"/>
    <lineage>
        <taxon>Bacteria</taxon>
        <taxon>Pseudomonadati</taxon>
        <taxon>Pseudomonadota</taxon>
        <taxon>Gammaproteobacteria</taxon>
        <taxon>Pseudomonadales</taxon>
        <taxon>Marinobacteraceae</taxon>
        <taxon>Marinobacter</taxon>
    </lineage>
</organism>
<dbReference type="EMBL" id="APLQ01000011">
    <property type="protein sequence ID" value="ENO15690.1"/>
    <property type="molecule type" value="Genomic_DNA"/>
</dbReference>
<dbReference type="GO" id="GO:0016747">
    <property type="term" value="F:acyltransferase activity, transferring groups other than amino-acyl groups"/>
    <property type="evidence" value="ECO:0007669"/>
    <property type="project" value="InterPro"/>
</dbReference>
<sequence>MRIRKASLHDAPQIARLATELGYRSTAVDINERLDLLMGRADRYIAVADAGDEKILGWIAVEKRLLLESGEKAEIVGLIVTEQSARQGVGAALLKAAEKWAASRGLDLIAVRSNTERNAAHPFYEAQGYERRKTQHVYLKSLKPTDH</sequence>
<dbReference type="AlphaFoldDB" id="N6VZI2"/>